<dbReference type="Proteomes" id="UP001210231">
    <property type="component" value="Unassembled WGS sequence"/>
</dbReference>
<evidence type="ECO:0000256" key="1">
    <source>
        <dbReference type="ARBA" id="ARBA00023015"/>
    </source>
</evidence>
<proteinExistence type="predicted"/>
<protein>
    <submittedName>
        <fullName evidence="5">AraC family transcriptional regulator</fullName>
    </submittedName>
</protein>
<keyword evidence="6" id="KW-1185">Reference proteome</keyword>
<keyword evidence="1" id="KW-0805">Transcription regulation</keyword>
<accession>A0ABT4UGN4</accession>
<dbReference type="EMBL" id="JAQGEF010000001">
    <property type="protein sequence ID" value="MDA3613348.1"/>
    <property type="molecule type" value="Genomic_DNA"/>
</dbReference>
<dbReference type="PANTHER" id="PTHR47893:SF1">
    <property type="entry name" value="REGULATORY PROTEIN PCHR"/>
    <property type="match status" value="1"/>
</dbReference>
<dbReference type="SUPFAM" id="SSF46689">
    <property type="entry name" value="Homeodomain-like"/>
    <property type="match status" value="2"/>
</dbReference>
<evidence type="ECO:0000259" key="4">
    <source>
        <dbReference type="PROSITE" id="PS01124"/>
    </source>
</evidence>
<sequence>MDDSISILVESVRTQLMADELNMISTHVGKIPNAIEFELKRVRKHDYWSAEDVGILDYNYKGINDAENNIVLKYCINGIAPQRHEECEDSKKCLINGSDNCNVMIDTLDIFMVKFDHNYLRQFIGGMSMAGAEKLLNFEVNLPSSSSVTVCNKKRTVLQNIFSQQYTSSLQNIFINSQVQVLLVYALDCLYGEQEVEANKIYQCKFLADEKSREAILKAKEILIQKIGDPITIKELARKVATNECYLKKGFKEMFGMTIFEFYQGQRMEHAKYLLYEKGLNVTDVSSILGYSSISHFSTAFKKYTGLKPCELLVR</sequence>
<dbReference type="Gene3D" id="1.10.10.60">
    <property type="entry name" value="Homeodomain-like"/>
    <property type="match status" value="2"/>
</dbReference>
<dbReference type="PANTHER" id="PTHR47893">
    <property type="entry name" value="REGULATORY PROTEIN PCHR"/>
    <property type="match status" value="1"/>
</dbReference>
<dbReference type="RefSeq" id="WP_407029680.1">
    <property type="nucleotide sequence ID" value="NZ_JAQGEF010000001.1"/>
</dbReference>
<evidence type="ECO:0000313" key="6">
    <source>
        <dbReference type="Proteomes" id="UP001210231"/>
    </source>
</evidence>
<keyword evidence="2" id="KW-0238">DNA-binding</keyword>
<reference evidence="5 6" key="1">
    <citation type="submission" date="2022-12" db="EMBL/GenBank/DDBJ databases">
        <title>Chitinophagaceae gen. sp. nov., a new member of the family Chitinophagaceae, isolated from soil in a chemical factory.</title>
        <authorList>
            <person name="Ke Z."/>
        </authorList>
    </citation>
    <scope>NUCLEOTIDE SEQUENCE [LARGE SCALE GENOMIC DNA]</scope>
    <source>
        <strain evidence="5 6">LY-5</strain>
    </source>
</reference>
<dbReference type="PROSITE" id="PS00041">
    <property type="entry name" value="HTH_ARAC_FAMILY_1"/>
    <property type="match status" value="1"/>
</dbReference>
<dbReference type="InterPro" id="IPR018062">
    <property type="entry name" value="HTH_AraC-typ_CS"/>
</dbReference>
<dbReference type="PROSITE" id="PS01124">
    <property type="entry name" value="HTH_ARAC_FAMILY_2"/>
    <property type="match status" value="1"/>
</dbReference>
<keyword evidence="3" id="KW-0804">Transcription</keyword>
<dbReference type="Pfam" id="PF12833">
    <property type="entry name" value="HTH_18"/>
    <property type="match status" value="1"/>
</dbReference>
<evidence type="ECO:0000313" key="5">
    <source>
        <dbReference type="EMBL" id="MDA3613348.1"/>
    </source>
</evidence>
<gene>
    <name evidence="5" type="ORF">O3P16_00900</name>
</gene>
<dbReference type="InterPro" id="IPR053142">
    <property type="entry name" value="PchR_regulatory_protein"/>
</dbReference>
<organism evidence="5 6">
    <name type="scientific">Polluticaenibacter yanchengensis</name>
    <dbReference type="NCBI Taxonomy" id="3014562"/>
    <lineage>
        <taxon>Bacteria</taxon>
        <taxon>Pseudomonadati</taxon>
        <taxon>Bacteroidota</taxon>
        <taxon>Chitinophagia</taxon>
        <taxon>Chitinophagales</taxon>
        <taxon>Chitinophagaceae</taxon>
        <taxon>Polluticaenibacter</taxon>
    </lineage>
</organism>
<dbReference type="InterPro" id="IPR018060">
    <property type="entry name" value="HTH_AraC"/>
</dbReference>
<name>A0ABT4UGN4_9BACT</name>
<evidence type="ECO:0000256" key="3">
    <source>
        <dbReference type="ARBA" id="ARBA00023163"/>
    </source>
</evidence>
<feature type="domain" description="HTH araC/xylS-type" evidence="4">
    <location>
        <begin position="217"/>
        <end position="315"/>
    </location>
</feature>
<evidence type="ECO:0000256" key="2">
    <source>
        <dbReference type="ARBA" id="ARBA00023125"/>
    </source>
</evidence>
<comment type="caution">
    <text evidence="5">The sequence shown here is derived from an EMBL/GenBank/DDBJ whole genome shotgun (WGS) entry which is preliminary data.</text>
</comment>
<dbReference type="InterPro" id="IPR009057">
    <property type="entry name" value="Homeodomain-like_sf"/>
</dbReference>
<dbReference type="SMART" id="SM00342">
    <property type="entry name" value="HTH_ARAC"/>
    <property type="match status" value="1"/>
</dbReference>